<dbReference type="InterPro" id="IPR036388">
    <property type="entry name" value="WH-like_DNA-bd_sf"/>
</dbReference>
<organism evidence="3 4">
    <name type="scientific">Filibacter tadaridae</name>
    <dbReference type="NCBI Taxonomy" id="2483811"/>
    <lineage>
        <taxon>Bacteria</taxon>
        <taxon>Bacillati</taxon>
        <taxon>Bacillota</taxon>
        <taxon>Bacilli</taxon>
        <taxon>Bacillales</taxon>
        <taxon>Caryophanaceae</taxon>
        <taxon>Filibacter</taxon>
    </lineage>
</organism>
<dbReference type="InterPro" id="IPR036390">
    <property type="entry name" value="WH_DNA-bd_sf"/>
</dbReference>
<evidence type="ECO:0000313" key="3">
    <source>
        <dbReference type="EMBL" id="VDC18106.1"/>
    </source>
</evidence>
<dbReference type="AlphaFoldDB" id="A0A3P5WE31"/>
<evidence type="ECO:0000259" key="2">
    <source>
        <dbReference type="Pfam" id="PF01051"/>
    </source>
</evidence>
<dbReference type="RefSeq" id="WP_124068494.1">
    <property type="nucleotide sequence ID" value="NZ_CBCRXF010000030.1"/>
</dbReference>
<dbReference type="Proteomes" id="UP000270468">
    <property type="component" value="Unassembled WGS sequence"/>
</dbReference>
<dbReference type="Pfam" id="PF21205">
    <property type="entry name" value="Rep3_C"/>
    <property type="match status" value="1"/>
</dbReference>
<reference evidence="3 4" key="1">
    <citation type="submission" date="2018-11" db="EMBL/GenBank/DDBJ databases">
        <authorList>
            <person name="Criscuolo A."/>
        </authorList>
    </citation>
    <scope>NUCLEOTIDE SEQUENCE [LARGE SCALE GENOMIC DNA]</scope>
    <source>
        <strain evidence="3">ATB-66</strain>
    </source>
</reference>
<sequence length="379" mass="44739">MKSNYLVAQSNDLIEARHNNPLTVREQKIILAMVSEIQPDDEDFKEYRISLKDFNEMLGLKGKTKYSEIKEVVKNLMGKTIEIPRKNKGWLLAHWVSSAEYIDGEGVIELTFSPKLKPYLLQLKEYTSYRLSNILALNSTYSIRLYELMKKWEFLGTWEYPLEDLRGKLGVEEGTYPKYSNFKVRVLSRAVEEVNKKTDFYISFEEIKKGRSVERIKFTIKHKPEKEIELLDAKIKPERLKKQVENEDIRKRLNALTKDYSFNHIYFTEMYEGALFIWSDDAEKELSMLIHYVNEEESVKNPLGFIKMKLQEYGGLYQKGLPVTFADLKPSQRRTGRVEKVPEWFKNRNEPKKAKKETDLNIAEEREKLLKELGYENDK</sequence>
<proteinExistence type="inferred from homology"/>
<dbReference type="EMBL" id="UXAV01000008">
    <property type="protein sequence ID" value="VDC18106.1"/>
    <property type="molecule type" value="Genomic_DNA"/>
</dbReference>
<feature type="domain" description="Initiator Rep protein WH1" evidence="2">
    <location>
        <begin position="7"/>
        <end position="150"/>
    </location>
</feature>
<dbReference type="GO" id="GO:0006270">
    <property type="term" value="P:DNA replication initiation"/>
    <property type="evidence" value="ECO:0007669"/>
    <property type="project" value="InterPro"/>
</dbReference>
<dbReference type="SUPFAM" id="SSF46785">
    <property type="entry name" value="Winged helix' DNA-binding domain"/>
    <property type="match status" value="2"/>
</dbReference>
<protein>
    <submittedName>
        <fullName evidence="3">Replication initiation protein</fullName>
    </submittedName>
</protein>
<dbReference type="GO" id="GO:0003887">
    <property type="term" value="F:DNA-directed DNA polymerase activity"/>
    <property type="evidence" value="ECO:0007669"/>
    <property type="project" value="InterPro"/>
</dbReference>
<dbReference type="InterPro" id="IPR000525">
    <property type="entry name" value="Initiator_Rep_WH1"/>
</dbReference>
<dbReference type="OrthoDB" id="9765378at2"/>
<evidence type="ECO:0000256" key="1">
    <source>
        <dbReference type="ARBA" id="ARBA00038283"/>
    </source>
</evidence>
<accession>A0A3P5WE31</accession>
<comment type="similarity">
    <text evidence="1">Belongs to the initiator RepB protein family.</text>
</comment>
<dbReference type="Gene3D" id="1.10.10.10">
    <property type="entry name" value="Winged helix-like DNA-binding domain superfamily/Winged helix DNA-binding domain"/>
    <property type="match status" value="2"/>
</dbReference>
<keyword evidence="4" id="KW-1185">Reference proteome</keyword>
<dbReference type="Pfam" id="PF01051">
    <property type="entry name" value="Rep3_N"/>
    <property type="match status" value="1"/>
</dbReference>
<gene>
    <name evidence="3" type="primary">repE</name>
    <name evidence="3" type="ORF">FILTAD_00033</name>
</gene>
<name>A0A3P5WE31_9BACL</name>
<evidence type="ECO:0000313" key="4">
    <source>
        <dbReference type="Proteomes" id="UP000270468"/>
    </source>
</evidence>